<reference evidence="4 5" key="1">
    <citation type="journal article" date="2019" name="Int. J. Syst. Evol. Microbiol.">
        <title>The Global Catalogue of Microorganisms (GCM) 10K type strain sequencing project: providing services to taxonomists for standard genome sequencing and annotation.</title>
        <authorList>
            <consortium name="The Broad Institute Genomics Platform"/>
            <consortium name="The Broad Institute Genome Sequencing Center for Infectious Disease"/>
            <person name="Wu L."/>
            <person name="Ma J."/>
        </authorList>
    </citation>
    <scope>NUCLEOTIDE SEQUENCE [LARGE SCALE GENOMIC DNA]</scope>
    <source>
        <strain evidence="4 5">JCM 19585</strain>
    </source>
</reference>
<feature type="domain" description="Fe-containing alcohol dehydrogenase-like C-terminal" evidence="3">
    <location>
        <begin position="208"/>
        <end position="382"/>
    </location>
</feature>
<evidence type="ECO:0000259" key="2">
    <source>
        <dbReference type="Pfam" id="PF00465"/>
    </source>
</evidence>
<sequence>MHALEDPEAPFRFDYRPAAIRYGAGEVTGLGDELARVGVSNALVVAGTTTGTTPAVIDPVREGAGKRLGEVFAETTPEKRLDTALAGAARYDDRGCDGIVALGGGSSLDVAAAVRALVAHDDREEAVAAFADTGRLPVPEGLPPLVVVPTTLAGADLSLGAGLTATPANGHVETAVDGGLSAPGLMPEAAVYDPELVATTPTGVLCASAMNGFDKGVESLYARTATPITDGTAARGLALLRDALPTLRGDDPDYGRALRGMVLVQYGIARPEGSTLALIHAFGHGLTAHAPVQQGAAHGAVAPHALAHLFAGADGRRELLADAVGVEADDPAGGVVEAVASVRDALGLPARLRDVDGVEREALPAIAATTAADALVENVPAGVAVDANALEGVLDAAW</sequence>
<dbReference type="Pfam" id="PF00465">
    <property type="entry name" value="Fe-ADH"/>
    <property type="match status" value="1"/>
</dbReference>
<evidence type="ECO:0000313" key="5">
    <source>
        <dbReference type="Proteomes" id="UP000628840"/>
    </source>
</evidence>
<dbReference type="InterPro" id="IPR056798">
    <property type="entry name" value="ADH_Fe_C"/>
</dbReference>
<dbReference type="Pfam" id="PF25137">
    <property type="entry name" value="ADH_Fe_C"/>
    <property type="match status" value="1"/>
</dbReference>
<organism evidence="4 5">
    <name type="scientific">Halarchaeum grantii</name>
    <dbReference type="NCBI Taxonomy" id="1193105"/>
    <lineage>
        <taxon>Archaea</taxon>
        <taxon>Methanobacteriati</taxon>
        <taxon>Methanobacteriota</taxon>
        <taxon>Stenosarchaea group</taxon>
        <taxon>Halobacteria</taxon>
        <taxon>Halobacteriales</taxon>
        <taxon>Halobacteriaceae</taxon>
    </lineage>
</organism>
<accession>A0A830EZ81</accession>
<dbReference type="RefSeq" id="WP_188883940.1">
    <property type="nucleotide sequence ID" value="NZ_BMPF01000003.1"/>
</dbReference>
<dbReference type="OrthoDB" id="57329at2157"/>
<proteinExistence type="predicted"/>
<keyword evidence="1" id="KW-0560">Oxidoreductase</keyword>
<dbReference type="InterPro" id="IPR039697">
    <property type="entry name" value="Alcohol_dehydrogenase_Fe"/>
</dbReference>
<protein>
    <submittedName>
        <fullName evidence="4">Alcohol dehydrogenase</fullName>
    </submittedName>
</protein>
<dbReference type="Gene3D" id="3.40.50.1970">
    <property type="match status" value="1"/>
</dbReference>
<dbReference type="InterPro" id="IPR001670">
    <property type="entry name" value="ADH_Fe/GldA"/>
</dbReference>
<dbReference type="PANTHER" id="PTHR11496">
    <property type="entry name" value="ALCOHOL DEHYDROGENASE"/>
    <property type="match status" value="1"/>
</dbReference>
<dbReference type="EMBL" id="BMPF01000003">
    <property type="protein sequence ID" value="GGL39146.1"/>
    <property type="molecule type" value="Genomic_DNA"/>
</dbReference>
<gene>
    <name evidence="4" type="ORF">GCM10009037_23580</name>
</gene>
<evidence type="ECO:0000259" key="3">
    <source>
        <dbReference type="Pfam" id="PF25137"/>
    </source>
</evidence>
<dbReference type="Proteomes" id="UP000628840">
    <property type="component" value="Unassembled WGS sequence"/>
</dbReference>
<evidence type="ECO:0000313" key="4">
    <source>
        <dbReference type="EMBL" id="GGL39146.1"/>
    </source>
</evidence>
<dbReference type="GO" id="GO:0004022">
    <property type="term" value="F:alcohol dehydrogenase (NAD+) activity"/>
    <property type="evidence" value="ECO:0007669"/>
    <property type="project" value="TreeGrafter"/>
</dbReference>
<comment type="caution">
    <text evidence="4">The sequence shown here is derived from an EMBL/GenBank/DDBJ whole genome shotgun (WGS) entry which is preliminary data.</text>
</comment>
<dbReference type="Gene3D" id="1.20.1090.10">
    <property type="entry name" value="Dehydroquinate synthase-like - alpha domain"/>
    <property type="match status" value="1"/>
</dbReference>
<dbReference type="AlphaFoldDB" id="A0A830EZ81"/>
<keyword evidence="5" id="KW-1185">Reference proteome</keyword>
<name>A0A830EZ81_9EURY</name>
<dbReference type="SUPFAM" id="SSF56796">
    <property type="entry name" value="Dehydroquinate synthase-like"/>
    <property type="match status" value="1"/>
</dbReference>
<dbReference type="PANTHER" id="PTHR11496:SF83">
    <property type="entry name" value="HYDROXYACID-OXOACID TRANSHYDROGENASE, MITOCHONDRIAL"/>
    <property type="match status" value="1"/>
</dbReference>
<feature type="domain" description="Alcohol dehydrogenase iron-type/glycerol dehydrogenase GldA" evidence="2">
    <location>
        <begin position="17"/>
        <end position="194"/>
    </location>
</feature>
<dbReference type="GO" id="GO:0046872">
    <property type="term" value="F:metal ion binding"/>
    <property type="evidence" value="ECO:0007669"/>
    <property type="project" value="InterPro"/>
</dbReference>
<evidence type="ECO:0000256" key="1">
    <source>
        <dbReference type="ARBA" id="ARBA00023002"/>
    </source>
</evidence>